<evidence type="ECO:0000313" key="2">
    <source>
        <dbReference type="EMBL" id="OHA73580.1"/>
    </source>
</evidence>
<comment type="caution">
    <text evidence="2">The sequence shown here is derived from an EMBL/GenBank/DDBJ whole genome shotgun (WGS) entry which is preliminary data.</text>
</comment>
<dbReference type="SUPFAM" id="SSF53328">
    <property type="entry name" value="Formyltransferase"/>
    <property type="match status" value="1"/>
</dbReference>
<evidence type="ECO:0000259" key="1">
    <source>
        <dbReference type="PROSITE" id="PS51186"/>
    </source>
</evidence>
<dbReference type="AlphaFoldDB" id="A0A1G2RL55"/>
<dbReference type="Pfam" id="PF13302">
    <property type="entry name" value="Acetyltransf_3"/>
    <property type="match status" value="1"/>
</dbReference>
<protein>
    <recommendedName>
        <fullName evidence="1">N-acetyltransferase domain-containing protein</fullName>
    </recommendedName>
</protein>
<reference evidence="2 3" key="1">
    <citation type="journal article" date="2016" name="Nat. Commun.">
        <title>Thousands of microbial genomes shed light on interconnected biogeochemical processes in an aquifer system.</title>
        <authorList>
            <person name="Anantharaman K."/>
            <person name="Brown C.T."/>
            <person name="Hug L.A."/>
            <person name="Sharon I."/>
            <person name="Castelle C.J."/>
            <person name="Probst A.J."/>
            <person name="Thomas B.C."/>
            <person name="Singh A."/>
            <person name="Wilkins M.J."/>
            <person name="Karaoz U."/>
            <person name="Brodie E.L."/>
            <person name="Williams K.H."/>
            <person name="Hubbard S.S."/>
            <person name="Banfield J.F."/>
        </authorList>
    </citation>
    <scope>NUCLEOTIDE SEQUENCE [LARGE SCALE GENOMIC DNA]</scope>
</reference>
<gene>
    <name evidence="2" type="ORF">A3B24_00105</name>
</gene>
<dbReference type="SUPFAM" id="SSF55729">
    <property type="entry name" value="Acyl-CoA N-acyltransferases (Nat)"/>
    <property type="match status" value="1"/>
</dbReference>
<dbReference type="EMBL" id="MHUG01000010">
    <property type="protein sequence ID" value="OHA73580.1"/>
    <property type="molecule type" value="Genomic_DNA"/>
</dbReference>
<dbReference type="InterPro" id="IPR002376">
    <property type="entry name" value="Formyl_transf_N"/>
</dbReference>
<dbReference type="InterPro" id="IPR036477">
    <property type="entry name" value="Formyl_transf_N_sf"/>
</dbReference>
<dbReference type="CDD" id="cd04301">
    <property type="entry name" value="NAT_SF"/>
    <property type="match status" value="1"/>
</dbReference>
<dbReference type="Gene3D" id="3.40.50.170">
    <property type="entry name" value="Formyl transferase, N-terminal domain"/>
    <property type="match status" value="1"/>
</dbReference>
<dbReference type="GO" id="GO:0016747">
    <property type="term" value="F:acyltransferase activity, transferring groups other than amino-acyl groups"/>
    <property type="evidence" value="ECO:0007669"/>
    <property type="project" value="InterPro"/>
</dbReference>
<feature type="domain" description="N-acetyltransferase" evidence="1">
    <location>
        <begin position="94"/>
        <end position="243"/>
    </location>
</feature>
<dbReference type="InterPro" id="IPR016181">
    <property type="entry name" value="Acyl_CoA_acyltransferase"/>
</dbReference>
<dbReference type="Proteomes" id="UP000176917">
    <property type="component" value="Unassembled WGS sequence"/>
</dbReference>
<dbReference type="PANTHER" id="PTHR43328:SF1">
    <property type="entry name" value="N-ACETYLTRANSFERASE DOMAIN-CONTAINING PROTEIN"/>
    <property type="match status" value="1"/>
</dbReference>
<dbReference type="InterPro" id="IPR000182">
    <property type="entry name" value="GNAT_dom"/>
</dbReference>
<organism evidence="2 3">
    <name type="scientific">Candidatus Wildermuthbacteria bacterium RIFCSPLOWO2_01_FULL_48_16</name>
    <dbReference type="NCBI Taxonomy" id="1802461"/>
    <lineage>
        <taxon>Bacteria</taxon>
        <taxon>Candidatus Wildermuthiibacteriota</taxon>
    </lineage>
</organism>
<dbReference type="STRING" id="1802461.A3B24_00105"/>
<dbReference type="PANTHER" id="PTHR43328">
    <property type="entry name" value="ACETYLTRANSFERASE-RELATED"/>
    <property type="match status" value="1"/>
</dbReference>
<accession>A0A1G2RL55</accession>
<sequence length="270" mass="30423">MKAINTHPCLYKYKGAEPIRRLLEDKNTKASVGVHWMAEKVDEGEVIVEDFKEVSSTTMEGVYNELYPLYSKVLIEVLGSQSNVILEAAKNGVCVARQARQEDSKRIWEIRNNPLIREYSTSKDPISFERHAQWFEQAYFQGKKNLCFVIECQGNVTGYCRFDCNDASNAYTISIAVDPVYHGKGLGYQLLSSSLLHIHQRFAVNAAVKKGNPASAALFKKSNFALVNEDEQCYYFKLESRADQAIIGRQEYKSIGGSALDGGKGRRTRP</sequence>
<dbReference type="PROSITE" id="PS51186">
    <property type="entry name" value="GNAT"/>
    <property type="match status" value="1"/>
</dbReference>
<name>A0A1G2RL55_9BACT</name>
<dbReference type="Gene3D" id="3.40.630.30">
    <property type="match status" value="1"/>
</dbReference>
<evidence type="ECO:0000313" key="3">
    <source>
        <dbReference type="Proteomes" id="UP000176917"/>
    </source>
</evidence>
<dbReference type="Pfam" id="PF00551">
    <property type="entry name" value="Formyl_trans_N"/>
    <property type="match status" value="1"/>
</dbReference>
<proteinExistence type="predicted"/>